<feature type="chain" id="PRO_5011772962" description="DUF4349 domain-containing protein" evidence="3">
    <location>
        <begin position="23"/>
        <end position="306"/>
    </location>
</feature>
<feature type="compositionally biased region" description="Basic and acidic residues" evidence="2">
    <location>
        <begin position="97"/>
        <end position="108"/>
    </location>
</feature>
<dbReference type="RefSeq" id="WP_096330138.1">
    <property type="nucleotide sequence ID" value="NZ_FOMX01000004.1"/>
</dbReference>
<feature type="region of interest" description="Disordered" evidence="2">
    <location>
        <begin position="25"/>
        <end position="127"/>
    </location>
</feature>
<sequence>MHRLRHLLAAAFILTSFGCARSARETAAPAPPMEESWGGGGAGAGGDADALEIPYPTVASSDGRREEYERDDIAEGAPMPVPAPPATSLGAPAPAKKAAEPPRPEPRPADTPSATGGQGDDKGKEPQKEFARQIIYTADMAISCFKLDDAMQRAEALTLEAGGYVQTMSQGYLVLRIPAAQLRRVMEELGKLGVVESRNLQAQDVTREYVDLTTRIRVLRETQSQLITLLKQARNVQEALDVRRSLDAITMELEQALGRLRFLENQIGFSTLTVRMSERGPQNAVPSSNDPFPWVDTLGVEATEWN</sequence>
<evidence type="ECO:0000313" key="5">
    <source>
        <dbReference type="EMBL" id="SFD75402.1"/>
    </source>
</evidence>
<evidence type="ECO:0000313" key="6">
    <source>
        <dbReference type="Proteomes" id="UP000199400"/>
    </source>
</evidence>
<evidence type="ECO:0000256" key="3">
    <source>
        <dbReference type="SAM" id="SignalP"/>
    </source>
</evidence>
<evidence type="ECO:0000256" key="2">
    <source>
        <dbReference type="SAM" id="MobiDB-lite"/>
    </source>
</evidence>
<reference evidence="6" key="1">
    <citation type="submission" date="2016-10" db="EMBL/GenBank/DDBJ databases">
        <authorList>
            <person name="Varghese N."/>
            <person name="Submissions S."/>
        </authorList>
    </citation>
    <scope>NUCLEOTIDE SEQUENCE [LARGE SCALE GENOMIC DNA]</scope>
    <source>
        <strain evidence="6">ATCC 25963</strain>
    </source>
</reference>
<dbReference type="OrthoDB" id="186919at2"/>
<keyword evidence="6" id="KW-1185">Reference proteome</keyword>
<dbReference type="AlphaFoldDB" id="A0A1I1UX46"/>
<dbReference type="EMBL" id="FOMX01000004">
    <property type="protein sequence ID" value="SFD75402.1"/>
    <property type="molecule type" value="Genomic_DNA"/>
</dbReference>
<protein>
    <recommendedName>
        <fullName evidence="4">DUF4349 domain-containing protein</fullName>
    </recommendedName>
</protein>
<dbReference type="Proteomes" id="UP000199400">
    <property type="component" value="Unassembled WGS sequence"/>
</dbReference>
<dbReference type="STRING" id="54.SAMN02745121_01377"/>
<keyword evidence="1" id="KW-0175">Coiled coil</keyword>
<dbReference type="InterPro" id="IPR025645">
    <property type="entry name" value="DUF4349"/>
</dbReference>
<proteinExistence type="predicted"/>
<dbReference type="PROSITE" id="PS51257">
    <property type="entry name" value="PROKAR_LIPOPROTEIN"/>
    <property type="match status" value="1"/>
</dbReference>
<keyword evidence="3" id="KW-0732">Signal</keyword>
<evidence type="ECO:0000256" key="1">
    <source>
        <dbReference type="SAM" id="Coils"/>
    </source>
</evidence>
<feature type="compositionally biased region" description="Basic and acidic residues" evidence="2">
    <location>
        <begin position="62"/>
        <end position="73"/>
    </location>
</feature>
<gene>
    <name evidence="5" type="ORF">SAMN02745121_01377</name>
</gene>
<name>A0A1I1UX46_9BACT</name>
<feature type="coiled-coil region" evidence="1">
    <location>
        <begin position="219"/>
        <end position="266"/>
    </location>
</feature>
<feature type="compositionally biased region" description="Gly residues" evidence="2">
    <location>
        <begin position="37"/>
        <end position="46"/>
    </location>
</feature>
<accession>A0A1I1UX46</accession>
<evidence type="ECO:0000259" key="4">
    <source>
        <dbReference type="Pfam" id="PF14257"/>
    </source>
</evidence>
<feature type="domain" description="DUF4349" evidence="4">
    <location>
        <begin position="132"/>
        <end position="289"/>
    </location>
</feature>
<dbReference type="Pfam" id="PF14257">
    <property type="entry name" value="DUF4349"/>
    <property type="match status" value="1"/>
</dbReference>
<feature type="signal peptide" evidence="3">
    <location>
        <begin position="1"/>
        <end position="22"/>
    </location>
</feature>
<organism evidence="5 6">
    <name type="scientific">Nannocystis exedens</name>
    <dbReference type="NCBI Taxonomy" id="54"/>
    <lineage>
        <taxon>Bacteria</taxon>
        <taxon>Pseudomonadati</taxon>
        <taxon>Myxococcota</taxon>
        <taxon>Polyangia</taxon>
        <taxon>Nannocystales</taxon>
        <taxon>Nannocystaceae</taxon>
        <taxon>Nannocystis</taxon>
    </lineage>
</organism>